<feature type="region of interest" description="Disordered" evidence="1">
    <location>
        <begin position="1"/>
        <end position="52"/>
    </location>
</feature>
<sequence>MQPMAALQPDTPCTTGLNPQAGGDHVRDCVPVAQNDTSSRSSLCPHTARRQT</sequence>
<evidence type="ECO:0000256" key="1">
    <source>
        <dbReference type="SAM" id="MobiDB-lite"/>
    </source>
</evidence>
<gene>
    <name evidence="2" type="ORF">LTT95_03830</name>
</gene>
<reference evidence="2" key="1">
    <citation type="submission" date="2021-12" db="EMBL/GenBank/DDBJ databases">
        <authorList>
            <person name="Ulrich A."/>
        </authorList>
    </citation>
    <scope>NUCLEOTIDE SEQUENCE</scope>
    <source>
        <strain evidence="2">A1P009</strain>
    </source>
</reference>
<comment type="caution">
    <text evidence="2">The sequence shown here is derived from an EMBL/GenBank/DDBJ whole genome shotgun (WGS) entry which is preliminary data.</text>
</comment>
<feature type="compositionally biased region" description="Polar residues" evidence="1">
    <location>
        <begin position="34"/>
        <end position="44"/>
    </location>
</feature>
<name>A0ABS8U974_9GAMM</name>
<keyword evidence="3" id="KW-1185">Reference proteome</keyword>
<dbReference type="RefSeq" id="WP_232134547.1">
    <property type="nucleotide sequence ID" value="NZ_CP089507.1"/>
</dbReference>
<protein>
    <submittedName>
        <fullName evidence="2">Uncharacterized protein</fullName>
    </submittedName>
</protein>
<dbReference type="Proteomes" id="UP001430360">
    <property type="component" value="Unassembled WGS sequence"/>
</dbReference>
<evidence type="ECO:0000313" key="3">
    <source>
        <dbReference type="Proteomes" id="UP001430360"/>
    </source>
</evidence>
<reference evidence="2" key="2">
    <citation type="journal article" date="2022" name="Syst. Appl. Microbiol.">
        <title>Physiological and genomic characterisation of Luteimonas fraxinea sp. nov., a bacterial species associated with trees tolerant to ash dieback.</title>
        <authorList>
            <person name="Ulrich K."/>
            <person name="Becker R."/>
            <person name="Behrendt U."/>
            <person name="Kube M."/>
            <person name="Schneck V."/>
            <person name="Ulrich A."/>
        </authorList>
    </citation>
    <scope>NUCLEOTIDE SEQUENCE</scope>
    <source>
        <strain evidence="2">A1P009</strain>
    </source>
</reference>
<proteinExistence type="predicted"/>
<accession>A0ABS8U974</accession>
<evidence type="ECO:0000313" key="2">
    <source>
        <dbReference type="EMBL" id="MCD9096066.1"/>
    </source>
</evidence>
<dbReference type="EMBL" id="JAJQKU010000001">
    <property type="protein sequence ID" value="MCD9096066.1"/>
    <property type="molecule type" value="Genomic_DNA"/>
</dbReference>
<organism evidence="2 3">
    <name type="scientific">Luteimonas fraxinea</name>
    <dbReference type="NCBI Taxonomy" id="2901869"/>
    <lineage>
        <taxon>Bacteria</taxon>
        <taxon>Pseudomonadati</taxon>
        <taxon>Pseudomonadota</taxon>
        <taxon>Gammaproteobacteria</taxon>
        <taxon>Lysobacterales</taxon>
        <taxon>Lysobacteraceae</taxon>
        <taxon>Luteimonas</taxon>
    </lineage>
</organism>